<comment type="catalytic activity">
    <reaction evidence="5">
        <text>L-allo-threonine = acetaldehyde + glycine</text>
        <dbReference type="Rhea" id="RHEA:26209"/>
        <dbReference type="ChEBI" id="CHEBI:15343"/>
        <dbReference type="ChEBI" id="CHEBI:57305"/>
        <dbReference type="ChEBI" id="CHEBI:58585"/>
        <dbReference type="EC" id="4.1.2.48"/>
    </reaction>
</comment>
<name>A0AAQ1JWE2_9BURK</name>
<organism evidence="7 8">
    <name type="scientific">Paraburkholderia tropica</name>
    <dbReference type="NCBI Taxonomy" id="92647"/>
    <lineage>
        <taxon>Bacteria</taxon>
        <taxon>Pseudomonadati</taxon>
        <taxon>Pseudomonadota</taxon>
        <taxon>Betaproteobacteria</taxon>
        <taxon>Burkholderiales</taxon>
        <taxon>Burkholderiaceae</taxon>
        <taxon>Paraburkholderia</taxon>
    </lineage>
</organism>
<dbReference type="RefSeq" id="WP_074985849.1">
    <property type="nucleotide sequence ID" value="NZ_CADFGN010000013.1"/>
</dbReference>
<comment type="subunit">
    <text evidence="3">Homotetramer.</text>
</comment>
<dbReference type="InterPro" id="IPR015421">
    <property type="entry name" value="PyrdxlP-dep_Trfase_major"/>
</dbReference>
<dbReference type="PIRSF" id="PIRSF038940">
    <property type="entry name" value="Low_specificity_LTA"/>
    <property type="match status" value="1"/>
</dbReference>
<evidence type="ECO:0000313" key="7">
    <source>
        <dbReference type="EMBL" id="SEK06104.1"/>
    </source>
</evidence>
<dbReference type="Pfam" id="PF01212">
    <property type="entry name" value="Beta_elim_lyase"/>
    <property type="match status" value="1"/>
</dbReference>
<dbReference type="SUPFAM" id="SSF53383">
    <property type="entry name" value="PLP-dependent transferases"/>
    <property type="match status" value="1"/>
</dbReference>
<comment type="catalytic activity">
    <reaction evidence="5">
        <text>L-threonine = acetaldehyde + glycine</text>
        <dbReference type="Rhea" id="RHEA:19625"/>
        <dbReference type="ChEBI" id="CHEBI:15343"/>
        <dbReference type="ChEBI" id="CHEBI:57305"/>
        <dbReference type="ChEBI" id="CHEBI:57926"/>
        <dbReference type="EC" id="4.1.2.48"/>
    </reaction>
</comment>
<evidence type="ECO:0000313" key="8">
    <source>
        <dbReference type="Proteomes" id="UP000183529"/>
    </source>
</evidence>
<reference evidence="7 8" key="1">
    <citation type="submission" date="2016-10" db="EMBL/GenBank/DDBJ databases">
        <authorList>
            <person name="Varghese N."/>
            <person name="Submissions S."/>
        </authorList>
    </citation>
    <scope>NUCLEOTIDE SEQUENCE [LARGE SCALE GENOMIC DNA]</scope>
    <source>
        <strain evidence="7 8">LMG 22274</strain>
    </source>
</reference>
<dbReference type="InterPro" id="IPR001597">
    <property type="entry name" value="ArAA_b-elim_lyase/Thr_aldolase"/>
</dbReference>
<comment type="function">
    <text evidence="5">Catalyzes the cleavage of L-allo-threonine and L-threonine to glycine and acetaldehyde.</text>
</comment>
<evidence type="ECO:0000259" key="6">
    <source>
        <dbReference type="Pfam" id="PF01212"/>
    </source>
</evidence>
<protein>
    <recommendedName>
        <fullName evidence="5">L-threonine aldolase</fullName>
        <ecNumber evidence="5">4.1.2.48</ecNumber>
    </recommendedName>
</protein>
<dbReference type="GO" id="GO:0006567">
    <property type="term" value="P:L-threonine catabolic process"/>
    <property type="evidence" value="ECO:0007669"/>
    <property type="project" value="UniProtKB-UniRule"/>
</dbReference>
<dbReference type="InterPro" id="IPR015424">
    <property type="entry name" value="PyrdxlP-dep_Trfase"/>
</dbReference>
<feature type="domain" description="Aromatic amino acid beta-eliminating lyase/threonine aldolase" evidence="6">
    <location>
        <begin position="16"/>
        <end position="303"/>
    </location>
</feature>
<comment type="cofactor">
    <cofactor evidence="1 5">
        <name>pyridoxal 5'-phosphate</name>
        <dbReference type="ChEBI" id="CHEBI:597326"/>
    </cofactor>
</comment>
<dbReference type="CDD" id="cd06502">
    <property type="entry name" value="TA_like"/>
    <property type="match status" value="1"/>
</dbReference>
<sequence length="359" mass="38080">MNSERAPGARAPAWGFTSDNIAGASPEIVEAIVASSTGQSSPYGADEITARVERRLAAIFERDVAVFLVPTGTAANALCLSTMTPPWGNVYCHPASHINNDECGAPEFYTHGAKLVTLDGPAAKLDADALRAAARVKVGDVHSTQPACASITQATEVGSVYTLDEIAAIGEVCKAASIKLHMDGSRFANALVSLGCTPAEMTWKAGVDALSLGATKNGVLAAEAIVLFDTTLAAEMGYRRKRAGHLFSKMRFLSAQMDAYLNDDLWLRNARHANDMARRLTQGLATVPGVEVMGETQANIIFCRLPKPVSAALVQAGFQFYRDRWGPDVVRFVTAFCTAPDAVDSLIAHARDAVASPRA</sequence>
<comment type="similarity">
    <text evidence="2 5">Belongs to the threonine aldolase family.</text>
</comment>
<dbReference type="InterPro" id="IPR026273">
    <property type="entry name" value="Low_specificity_L-TA_bact"/>
</dbReference>
<dbReference type="PANTHER" id="PTHR48097">
    <property type="entry name" value="L-THREONINE ALDOLASE-RELATED"/>
    <property type="match status" value="1"/>
</dbReference>
<dbReference type="Gene3D" id="3.90.1150.10">
    <property type="entry name" value="Aspartate Aminotransferase, domain 1"/>
    <property type="match status" value="1"/>
</dbReference>
<keyword evidence="4 5" id="KW-0663">Pyridoxal phosphate</keyword>
<evidence type="ECO:0000256" key="4">
    <source>
        <dbReference type="ARBA" id="ARBA00022898"/>
    </source>
</evidence>
<evidence type="ECO:0000256" key="3">
    <source>
        <dbReference type="ARBA" id="ARBA00011881"/>
    </source>
</evidence>
<dbReference type="PANTHER" id="PTHR48097:SF5">
    <property type="entry name" value="LOW SPECIFICITY L-THREONINE ALDOLASE"/>
    <property type="match status" value="1"/>
</dbReference>
<evidence type="ECO:0000256" key="5">
    <source>
        <dbReference type="PIRNR" id="PIRNR038940"/>
    </source>
</evidence>
<accession>A0AAQ1JWE2</accession>
<dbReference type="Gene3D" id="3.40.640.10">
    <property type="entry name" value="Type I PLP-dependent aspartate aminotransferase-like (Major domain)"/>
    <property type="match status" value="1"/>
</dbReference>
<keyword evidence="5" id="KW-0456">Lyase</keyword>
<dbReference type="EC" id="4.1.2.48" evidence="5"/>
<dbReference type="EMBL" id="FNZM01000015">
    <property type="protein sequence ID" value="SEK06104.1"/>
    <property type="molecule type" value="Genomic_DNA"/>
</dbReference>
<dbReference type="Proteomes" id="UP000183529">
    <property type="component" value="Unassembled WGS sequence"/>
</dbReference>
<proteinExistence type="inferred from homology"/>
<dbReference type="GO" id="GO:0004793">
    <property type="term" value="F:threonine aldolase activity"/>
    <property type="evidence" value="ECO:0007669"/>
    <property type="project" value="UniProtKB-UniRule"/>
</dbReference>
<comment type="caution">
    <text evidence="7">The sequence shown here is derived from an EMBL/GenBank/DDBJ whole genome shotgun (WGS) entry which is preliminary data.</text>
</comment>
<gene>
    <name evidence="7" type="ORF">SAMN05216550_11542</name>
</gene>
<dbReference type="InterPro" id="IPR015422">
    <property type="entry name" value="PyrdxlP-dep_Trfase_small"/>
</dbReference>
<dbReference type="AlphaFoldDB" id="A0AAQ1JWE2"/>
<evidence type="ECO:0000256" key="2">
    <source>
        <dbReference type="ARBA" id="ARBA00006966"/>
    </source>
</evidence>
<evidence type="ECO:0000256" key="1">
    <source>
        <dbReference type="ARBA" id="ARBA00001933"/>
    </source>
</evidence>